<feature type="transmembrane region" description="Helical" evidence="1">
    <location>
        <begin position="50"/>
        <end position="69"/>
    </location>
</feature>
<feature type="domain" description="Lunapark zinc ribbon" evidence="4">
    <location>
        <begin position="230"/>
        <end position="286"/>
    </location>
</feature>
<evidence type="ECO:0000256" key="3">
    <source>
        <dbReference type="SAM" id="MobiDB-lite"/>
    </source>
</evidence>
<accession>A0AAD5BEV4</accession>
<keyword evidence="1" id="KW-0479">Metal-binding</keyword>
<comment type="similarity">
    <text evidence="1">Belongs to the lunapark family.</text>
</comment>
<keyword evidence="1" id="KW-0863">Zinc-finger</keyword>
<keyword evidence="1" id="KW-0472">Membrane</keyword>
<feature type="transmembrane region" description="Helical" evidence="1">
    <location>
        <begin position="89"/>
        <end position="116"/>
    </location>
</feature>
<keyword evidence="2" id="KW-0175">Coiled coil</keyword>
<feature type="region of interest" description="Disordered" evidence="3">
    <location>
        <begin position="199"/>
        <end position="227"/>
    </location>
</feature>
<gene>
    <name evidence="5" type="ORF">KGF57_002728</name>
</gene>
<dbReference type="GO" id="GO:0071788">
    <property type="term" value="P:endoplasmic reticulum tubular network maintenance"/>
    <property type="evidence" value="ECO:0007669"/>
    <property type="project" value="UniProtKB-UniRule"/>
</dbReference>
<proteinExistence type="inferred from homology"/>
<comment type="subcellular location">
    <subcellularLocation>
        <location evidence="1">Endoplasmic reticulum membrane</location>
        <topology evidence="1">Multi-pass membrane protein</topology>
    </subcellularLocation>
</comment>
<organism evidence="5 6">
    <name type="scientific">Candida theae</name>
    <dbReference type="NCBI Taxonomy" id="1198502"/>
    <lineage>
        <taxon>Eukaryota</taxon>
        <taxon>Fungi</taxon>
        <taxon>Dikarya</taxon>
        <taxon>Ascomycota</taxon>
        <taxon>Saccharomycotina</taxon>
        <taxon>Pichiomycetes</taxon>
        <taxon>Debaryomycetaceae</taxon>
        <taxon>Candida/Lodderomyces clade</taxon>
        <taxon>Candida</taxon>
    </lineage>
</organism>
<reference evidence="5 6" key="1">
    <citation type="journal article" date="2022" name="DNA Res.">
        <title>Genome analysis of five recently described species of the CUG-Ser clade uncovers Candida theae as a new hybrid lineage with pathogenic potential in the Candida parapsilosis species complex.</title>
        <authorList>
            <person name="Mixao V."/>
            <person name="Del Olmo V."/>
            <person name="Hegedusova E."/>
            <person name="Saus E."/>
            <person name="Pryszcz L."/>
            <person name="Cillingova A."/>
            <person name="Nosek J."/>
            <person name="Gabaldon T."/>
        </authorList>
    </citation>
    <scope>NUCLEOTIDE SEQUENCE [LARGE SCALE GENOMIC DNA]</scope>
    <source>
        <strain evidence="5 6">CBS 12239</strain>
    </source>
</reference>
<keyword evidence="1" id="KW-0862">Zinc</keyword>
<dbReference type="InterPro" id="IPR040115">
    <property type="entry name" value="Lnp"/>
</dbReference>
<protein>
    <recommendedName>
        <fullName evidence="1">Endoplasmic reticulum junction formation protein lunapark</fullName>
    </recommendedName>
</protein>
<evidence type="ECO:0000313" key="6">
    <source>
        <dbReference type="Proteomes" id="UP001204833"/>
    </source>
</evidence>
<evidence type="ECO:0000313" key="5">
    <source>
        <dbReference type="EMBL" id="KAI5958371.1"/>
    </source>
</evidence>
<feature type="compositionally biased region" description="Basic and acidic residues" evidence="3">
    <location>
        <begin position="325"/>
        <end position="338"/>
    </location>
</feature>
<feature type="region of interest" description="Disordered" evidence="3">
    <location>
        <begin position="293"/>
        <end position="367"/>
    </location>
</feature>
<dbReference type="GO" id="GO:1903373">
    <property type="term" value="P:positive regulation of endoplasmic reticulum tubular network organization"/>
    <property type="evidence" value="ECO:0007669"/>
    <property type="project" value="UniProtKB-UniRule"/>
</dbReference>
<evidence type="ECO:0000259" key="4">
    <source>
        <dbReference type="Pfam" id="PF10058"/>
    </source>
</evidence>
<dbReference type="Proteomes" id="UP001204833">
    <property type="component" value="Unassembled WGS sequence"/>
</dbReference>
<dbReference type="InterPro" id="IPR019273">
    <property type="entry name" value="Lunapark_Znf"/>
</dbReference>
<comment type="domain">
    <text evidence="1">The C4-type zinc finger motif is necessary both for its ER three-way tubular junction localization and formation.</text>
</comment>
<dbReference type="Pfam" id="PF10058">
    <property type="entry name" value="Zn_ribbon_10"/>
    <property type="match status" value="1"/>
</dbReference>
<dbReference type="AlphaFoldDB" id="A0AAD5BEV4"/>
<keyword evidence="1" id="KW-0812">Transmembrane</keyword>
<name>A0AAD5BEV4_9ASCO</name>
<comment type="function">
    <text evidence="1">Plays a role in determining ER morphology.</text>
</comment>
<dbReference type="PANTHER" id="PTHR22166:SF12">
    <property type="entry name" value="ENDOPLASMIC RETICULUM JUNCTION FORMATION PROTEIN LUNAPARK"/>
    <property type="match status" value="1"/>
</dbReference>
<evidence type="ECO:0000256" key="1">
    <source>
        <dbReference type="RuleBase" id="RU367073"/>
    </source>
</evidence>
<comment type="caution">
    <text evidence="5">The sequence shown here is derived from an EMBL/GenBank/DDBJ whole genome shotgun (WGS) entry which is preliminary data.</text>
</comment>
<keyword evidence="6" id="KW-1185">Reference proteome</keyword>
<dbReference type="GeneID" id="76150787"/>
<sequence>MGVFDIFSSKHGFDPTKFEKEFSQLTANINKTKQQLARLTQRKRSLNARLEAFVSIGYVLIFMYCYFSIPNDVRATNRVQKFIKGQSKQNIYVLIIYPLASILVIKIINYVFNYLINRQDRYLSKLQTQHKAKMDELKKITNFNATNELINKYGEKQVPQQIPQQLQKGVAAGKKKNNDKQEKLRAQALKELHLNDKQLSSNQKATPVKNRENAVKAESTQVPSSHPRTFQDRLLDLFVGSDNSESVEQRYALICSHCFAHNGLAPPHCEDPSLVKYQCWRCGALNGKGMLFGHSSQDQQKSDGTVEEKPLQRSIPEPDELSVGNDEKEVATSEKLADADPSSLSRTNASAVTTSESPTSNIEDSNQ</sequence>
<feature type="compositionally biased region" description="Polar residues" evidence="3">
    <location>
        <begin position="218"/>
        <end position="227"/>
    </location>
</feature>
<dbReference type="RefSeq" id="XP_051608962.1">
    <property type="nucleotide sequence ID" value="XM_051752072.1"/>
</dbReference>
<dbReference type="GO" id="GO:0008270">
    <property type="term" value="F:zinc ion binding"/>
    <property type="evidence" value="ECO:0007669"/>
    <property type="project" value="UniProtKB-KW"/>
</dbReference>
<keyword evidence="1" id="KW-1133">Transmembrane helix</keyword>
<dbReference type="PANTHER" id="PTHR22166">
    <property type="entry name" value="ENDOPLASMIC RETICULUM JUNCTION FORMATION PROTEIN LUNAPARK"/>
    <property type="match status" value="1"/>
</dbReference>
<evidence type="ECO:0000256" key="2">
    <source>
        <dbReference type="SAM" id="Coils"/>
    </source>
</evidence>
<dbReference type="GO" id="GO:0098826">
    <property type="term" value="C:endoplasmic reticulum tubular network membrane"/>
    <property type="evidence" value="ECO:0007669"/>
    <property type="project" value="UniProtKB-UniRule"/>
</dbReference>
<keyword evidence="1" id="KW-0256">Endoplasmic reticulum</keyword>
<feature type="compositionally biased region" description="Polar residues" evidence="3">
    <location>
        <begin position="342"/>
        <end position="367"/>
    </location>
</feature>
<dbReference type="EMBL" id="JAIHNG010000118">
    <property type="protein sequence ID" value="KAI5958371.1"/>
    <property type="molecule type" value="Genomic_DNA"/>
</dbReference>
<feature type="compositionally biased region" description="Basic and acidic residues" evidence="3">
    <location>
        <begin position="300"/>
        <end position="311"/>
    </location>
</feature>
<feature type="coiled-coil region" evidence="2">
    <location>
        <begin position="22"/>
        <end position="49"/>
    </location>
</feature>